<dbReference type="GO" id="GO:0006298">
    <property type="term" value="P:mismatch repair"/>
    <property type="evidence" value="ECO:0007669"/>
    <property type="project" value="TreeGrafter"/>
</dbReference>
<name>A0AAJ1Q634_9LACT</name>
<evidence type="ECO:0000256" key="16">
    <source>
        <dbReference type="RuleBase" id="RU003515"/>
    </source>
</evidence>
<comment type="catalytic activity">
    <reaction evidence="1 14 15 16">
        <text>Endonucleolytic cleavage to 5'-phosphomonoester.</text>
        <dbReference type="EC" id="3.1.26.4"/>
    </reaction>
</comment>
<feature type="binding site" evidence="14 15">
    <location>
        <position position="81"/>
    </location>
    <ligand>
        <name>a divalent metal cation</name>
        <dbReference type="ChEBI" id="CHEBI:60240"/>
    </ligand>
</feature>
<evidence type="ECO:0000256" key="1">
    <source>
        <dbReference type="ARBA" id="ARBA00000077"/>
    </source>
</evidence>
<evidence type="ECO:0000256" key="6">
    <source>
        <dbReference type="ARBA" id="ARBA00012180"/>
    </source>
</evidence>
<protein>
    <recommendedName>
        <fullName evidence="7 14">Ribonuclease HII</fullName>
        <shortName evidence="14">RNase HII</shortName>
        <ecNumber evidence="6 14">3.1.26.4</ecNumber>
    </recommendedName>
</protein>
<dbReference type="InterPro" id="IPR036397">
    <property type="entry name" value="RNaseH_sf"/>
</dbReference>
<dbReference type="Gene3D" id="3.30.420.10">
    <property type="entry name" value="Ribonuclease H-like superfamily/Ribonuclease H"/>
    <property type="match status" value="1"/>
</dbReference>
<keyword evidence="9 14" id="KW-0540">Nuclease</keyword>
<evidence type="ECO:0000256" key="3">
    <source>
        <dbReference type="ARBA" id="ARBA00004065"/>
    </source>
</evidence>
<dbReference type="GO" id="GO:0005737">
    <property type="term" value="C:cytoplasm"/>
    <property type="evidence" value="ECO:0007669"/>
    <property type="project" value="UniProtKB-SubCell"/>
</dbReference>
<dbReference type="InterPro" id="IPR024567">
    <property type="entry name" value="RNase_HII/HIII_dom"/>
</dbReference>
<keyword evidence="10 14" id="KW-0479">Metal-binding</keyword>
<dbReference type="InterPro" id="IPR001352">
    <property type="entry name" value="RNase_HII/HIII"/>
</dbReference>
<dbReference type="GO" id="GO:0043137">
    <property type="term" value="P:DNA replication, removal of RNA primer"/>
    <property type="evidence" value="ECO:0007669"/>
    <property type="project" value="TreeGrafter"/>
</dbReference>
<evidence type="ECO:0000256" key="5">
    <source>
        <dbReference type="ARBA" id="ARBA00007383"/>
    </source>
</evidence>
<comment type="function">
    <text evidence="3 14 16">Endonuclease that specifically degrades the RNA of RNA-DNA hybrids.</text>
</comment>
<comment type="caution">
    <text evidence="18">The sequence shown here is derived from an EMBL/GenBank/DDBJ whole genome shotgun (WGS) entry which is preliminary data.</text>
</comment>
<evidence type="ECO:0000313" key="19">
    <source>
        <dbReference type="Proteomes" id="UP001229251"/>
    </source>
</evidence>
<dbReference type="FunFam" id="3.30.420.10:FF:000006">
    <property type="entry name" value="Ribonuclease HII"/>
    <property type="match status" value="1"/>
</dbReference>
<reference evidence="18" key="1">
    <citation type="submission" date="2023-05" db="EMBL/GenBank/DDBJ databases">
        <title>Cataloging the Phylogenetic Diversity of Human Bladder Bacteria.</title>
        <authorList>
            <person name="Du J."/>
        </authorList>
    </citation>
    <scope>NUCLEOTIDE SEQUENCE</scope>
    <source>
        <strain evidence="18">UMB1231</strain>
    </source>
</reference>
<dbReference type="EMBL" id="JASOOE010000006">
    <property type="protein sequence ID" value="MDK7187215.1"/>
    <property type="molecule type" value="Genomic_DNA"/>
</dbReference>
<feature type="domain" description="RNase H type-2" evidence="17">
    <location>
        <begin position="74"/>
        <end position="262"/>
    </location>
</feature>
<dbReference type="PROSITE" id="PS51975">
    <property type="entry name" value="RNASE_H_2"/>
    <property type="match status" value="1"/>
</dbReference>
<dbReference type="GO" id="GO:0004523">
    <property type="term" value="F:RNA-DNA hybrid ribonuclease activity"/>
    <property type="evidence" value="ECO:0007669"/>
    <property type="project" value="UniProtKB-UniRule"/>
</dbReference>
<evidence type="ECO:0000256" key="11">
    <source>
        <dbReference type="ARBA" id="ARBA00022759"/>
    </source>
</evidence>
<proteinExistence type="inferred from homology"/>
<gene>
    <name evidence="14" type="primary">rnhB</name>
    <name evidence="18" type="ORF">QP433_04390</name>
</gene>
<dbReference type="HAMAP" id="MF_00052_B">
    <property type="entry name" value="RNase_HII_B"/>
    <property type="match status" value="1"/>
</dbReference>
<comment type="similarity">
    <text evidence="5 14 16">Belongs to the RNase HII family.</text>
</comment>
<evidence type="ECO:0000256" key="9">
    <source>
        <dbReference type="ARBA" id="ARBA00022722"/>
    </source>
</evidence>
<keyword evidence="12 14" id="KW-0378">Hydrolase</keyword>
<sequence length="262" mass="29590">MTQRLTIQQIKQALALVEDLSDPLLETLTQDSRKGVQRILQQRIRQIENQQALKVAYLERLRYESAILTDNPQAIIGGVDEVGRGPIAGPVVAACVVLPQDTSHWYQVNDSKSLSHDKRLELAQMIQKEAKAYQIVEVSESVIDEINIYQASRQAMKQAVLSLSLDLDHILLDAMTLDLPTPQTSLIKGDQKSLSIAAASIIAKVYRDQKMVELAAKYPEFGFDQHMGYPTKQHLQALQTYGKTPYHRQSFGPVMKVDHWYH</sequence>
<dbReference type="GO" id="GO:0030145">
    <property type="term" value="F:manganese ion binding"/>
    <property type="evidence" value="ECO:0007669"/>
    <property type="project" value="UniProtKB-UniRule"/>
</dbReference>
<evidence type="ECO:0000256" key="13">
    <source>
        <dbReference type="ARBA" id="ARBA00023211"/>
    </source>
</evidence>
<organism evidence="18 19">
    <name type="scientific">Facklamia hominis</name>
    <dbReference type="NCBI Taxonomy" id="178214"/>
    <lineage>
        <taxon>Bacteria</taxon>
        <taxon>Bacillati</taxon>
        <taxon>Bacillota</taxon>
        <taxon>Bacilli</taxon>
        <taxon>Lactobacillales</taxon>
        <taxon>Aerococcaceae</taxon>
        <taxon>Facklamia</taxon>
    </lineage>
</organism>
<dbReference type="PANTHER" id="PTHR10954">
    <property type="entry name" value="RIBONUCLEASE H2 SUBUNIT A"/>
    <property type="match status" value="1"/>
</dbReference>
<keyword evidence="8 14" id="KW-0963">Cytoplasm</keyword>
<feature type="binding site" evidence="14 15">
    <location>
        <position position="80"/>
    </location>
    <ligand>
        <name>a divalent metal cation</name>
        <dbReference type="ChEBI" id="CHEBI:60240"/>
    </ligand>
</feature>
<dbReference type="GO" id="GO:0003723">
    <property type="term" value="F:RNA binding"/>
    <property type="evidence" value="ECO:0007669"/>
    <property type="project" value="UniProtKB-UniRule"/>
</dbReference>
<comment type="subcellular location">
    <subcellularLocation>
        <location evidence="4 14">Cytoplasm</location>
    </subcellularLocation>
</comment>
<evidence type="ECO:0000259" key="17">
    <source>
        <dbReference type="PROSITE" id="PS51975"/>
    </source>
</evidence>
<evidence type="ECO:0000256" key="14">
    <source>
        <dbReference type="HAMAP-Rule" id="MF_00052"/>
    </source>
</evidence>
<dbReference type="SUPFAM" id="SSF53098">
    <property type="entry name" value="Ribonuclease H-like"/>
    <property type="match status" value="1"/>
</dbReference>
<dbReference type="Pfam" id="PF01351">
    <property type="entry name" value="RNase_HII"/>
    <property type="match status" value="1"/>
</dbReference>
<evidence type="ECO:0000256" key="8">
    <source>
        <dbReference type="ARBA" id="ARBA00022490"/>
    </source>
</evidence>
<dbReference type="CDD" id="cd07182">
    <property type="entry name" value="RNase_HII_bacteria_HII_like"/>
    <property type="match status" value="1"/>
</dbReference>
<dbReference type="Proteomes" id="UP001229251">
    <property type="component" value="Unassembled WGS sequence"/>
</dbReference>
<evidence type="ECO:0000256" key="7">
    <source>
        <dbReference type="ARBA" id="ARBA00019179"/>
    </source>
</evidence>
<dbReference type="PANTHER" id="PTHR10954:SF18">
    <property type="entry name" value="RIBONUCLEASE HII"/>
    <property type="match status" value="1"/>
</dbReference>
<dbReference type="InterPro" id="IPR012337">
    <property type="entry name" value="RNaseH-like_sf"/>
</dbReference>
<evidence type="ECO:0000256" key="2">
    <source>
        <dbReference type="ARBA" id="ARBA00001946"/>
    </source>
</evidence>
<evidence type="ECO:0000256" key="4">
    <source>
        <dbReference type="ARBA" id="ARBA00004496"/>
    </source>
</evidence>
<evidence type="ECO:0000313" key="18">
    <source>
        <dbReference type="EMBL" id="MDK7187215.1"/>
    </source>
</evidence>
<evidence type="ECO:0000256" key="15">
    <source>
        <dbReference type="PROSITE-ProRule" id="PRU01319"/>
    </source>
</evidence>
<accession>A0AAJ1Q634</accession>
<evidence type="ECO:0000256" key="10">
    <source>
        <dbReference type="ARBA" id="ARBA00022723"/>
    </source>
</evidence>
<dbReference type="AlphaFoldDB" id="A0AAJ1Q634"/>
<evidence type="ECO:0000256" key="12">
    <source>
        <dbReference type="ARBA" id="ARBA00022801"/>
    </source>
</evidence>
<feature type="binding site" evidence="14 15">
    <location>
        <position position="173"/>
    </location>
    <ligand>
        <name>a divalent metal cation</name>
        <dbReference type="ChEBI" id="CHEBI:60240"/>
    </ligand>
</feature>
<comment type="cofactor">
    <cofactor evidence="14 15">
        <name>Mn(2+)</name>
        <dbReference type="ChEBI" id="CHEBI:29035"/>
    </cofactor>
    <cofactor evidence="14 15">
        <name>Mg(2+)</name>
        <dbReference type="ChEBI" id="CHEBI:18420"/>
    </cofactor>
    <text evidence="14 15">Manganese or magnesium. Binds 1 divalent metal ion per monomer in the absence of substrate. May bind a second metal ion after substrate binding.</text>
</comment>
<dbReference type="EC" id="3.1.26.4" evidence="6 14"/>
<keyword evidence="13 14" id="KW-0464">Manganese</keyword>
<dbReference type="NCBIfam" id="NF000594">
    <property type="entry name" value="PRK00015.1-1"/>
    <property type="match status" value="1"/>
</dbReference>
<dbReference type="InterPro" id="IPR022898">
    <property type="entry name" value="RNase_HII"/>
</dbReference>
<keyword evidence="11 14" id="KW-0255">Endonuclease</keyword>
<dbReference type="GO" id="GO:0032299">
    <property type="term" value="C:ribonuclease H2 complex"/>
    <property type="evidence" value="ECO:0007669"/>
    <property type="project" value="TreeGrafter"/>
</dbReference>
<dbReference type="NCBIfam" id="NF000595">
    <property type="entry name" value="PRK00015.1-3"/>
    <property type="match status" value="1"/>
</dbReference>
<dbReference type="RefSeq" id="WP_016647811.1">
    <property type="nucleotide sequence ID" value="NZ_JASOOE010000006.1"/>
</dbReference>
<comment type="cofactor">
    <cofactor evidence="2">
        <name>Mg(2+)</name>
        <dbReference type="ChEBI" id="CHEBI:18420"/>
    </cofactor>
</comment>